<dbReference type="OrthoDB" id="3596at2"/>
<dbReference type="Pfam" id="PF04016">
    <property type="entry name" value="DUF364"/>
    <property type="match status" value="1"/>
</dbReference>
<proteinExistence type="predicted"/>
<reference evidence="2 3" key="1">
    <citation type="submission" date="2009-06" db="EMBL/GenBank/DDBJ databases">
        <title>Complete sequence of Desulfovibrio salexigens DSM 2638.</title>
        <authorList>
            <consortium name="US DOE Joint Genome Institute"/>
            <person name="Lucas S."/>
            <person name="Copeland A."/>
            <person name="Lapidus A."/>
            <person name="Glavina del Rio T."/>
            <person name="Tice H."/>
            <person name="Bruce D."/>
            <person name="Goodwin L."/>
            <person name="Pitluck S."/>
            <person name="Munk A.C."/>
            <person name="Brettin T."/>
            <person name="Detter J.C."/>
            <person name="Han C."/>
            <person name="Tapia R."/>
            <person name="Larimer F."/>
            <person name="Land M."/>
            <person name="Hauser L."/>
            <person name="Kyrpides N."/>
            <person name="Anderson I."/>
            <person name="Wall J.D."/>
            <person name="Arkin A.P."/>
            <person name="Dehal P."/>
            <person name="Chivian D."/>
            <person name="Giles B."/>
            <person name="Hazen T.C."/>
        </authorList>
    </citation>
    <scope>NUCLEOTIDE SEQUENCE [LARGE SCALE GENOMIC DNA]</scope>
    <source>
        <strain evidence="3">ATCC 14822 / DSM 2638 / NCIMB 8403 / VKM B-1763</strain>
    </source>
</reference>
<dbReference type="Gene3D" id="3.40.50.11590">
    <property type="match status" value="1"/>
</dbReference>
<sequence length="243" mass="26765">MKESILKEVQSRAYDIWKSAGILDESIEVKARTLSTEEAIGNPEGDDFPLLRGKEKLMEAEFRGYKGQAFTDRYGDFSNTLREIAEMDLTNNFRRAIFVSALNAVQCSLGNAERTIHCKDEGPALCAPQLGDYIAKEYGNPKLGLIGFQPAMIKALSGRFEMRIVDLDPDNIGTVKCGINVEGPDNTAEVLDDVNLLVVTGSTIVNDTIGNFLRDDKPTIFFGTTVSAAAEMMGWQRFCCQSS</sequence>
<dbReference type="STRING" id="526222.Desal_0301"/>
<dbReference type="AlphaFoldDB" id="C6BWC4"/>
<feature type="domain" description="Putative heavy-metal chelation" evidence="1">
    <location>
        <begin position="140"/>
        <end position="231"/>
    </location>
</feature>
<dbReference type="EMBL" id="CP001649">
    <property type="protein sequence ID" value="ACS78368.1"/>
    <property type="molecule type" value="Genomic_DNA"/>
</dbReference>
<dbReference type="SUPFAM" id="SSF159713">
    <property type="entry name" value="Dhaf3308-like"/>
    <property type="match status" value="1"/>
</dbReference>
<organism evidence="2 3">
    <name type="scientific">Maridesulfovibrio salexigens (strain ATCC 14822 / DSM 2638 / NCIMB 8403 / VKM B-1763)</name>
    <name type="common">Desulfovibrio salexigens</name>
    <dbReference type="NCBI Taxonomy" id="526222"/>
    <lineage>
        <taxon>Bacteria</taxon>
        <taxon>Pseudomonadati</taxon>
        <taxon>Thermodesulfobacteriota</taxon>
        <taxon>Desulfovibrionia</taxon>
        <taxon>Desulfovibrionales</taxon>
        <taxon>Desulfovibrionaceae</taxon>
        <taxon>Maridesulfovibrio</taxon>
    </lineage>
</organism>
<evidence type="ECO:0000313" key="3">
    <source>
        <dbReference type="Proteomes" id="UP000002601"/>
    </source>
</evidence>
<keyword evidence="3" id="KW-1185">Reference proteome</keyword>
<evidence type="ECO:0000313" key="2">
    <source>
        <dbReference type="EMBL" id="ACS78368.1"/>
    </source>
</evidence>
<dbReference type="Proteomes" id="UP000002601">
    <property type="component" value="Chromosome"/>
</dbReference>
<dbReference type="RefSeq" id="WP_012765894.1">
    <property type="nucleotide sequence ID" value="NC_012881.1"/>
</dbReference>
<protein>
    <recommendedName>
        <fullName evidence="1">Putative heavy-metal chelation domain-containing protein</fullName>
    </recommendedName>
</protein>
<dbReference type="HOGENOM" id="CLU_1136483_0_0_7"/>
<dbReference type="eggNOG" id="COG2014">
    <property type="taxonomic scope" value="Bacteria"/>
</dbReference>
<dbReference type="InterPro" id="IPR007161">
    <property type="entry name" value="DUF364"/>
</dbReference>
<evidence type="ECO:0000259" key="1">
    <source>
        <dbReference type="Pfam" id="PF04016"/>
    </source>
</evidence>
<name>C6BWC4_MARSD</name>
<accession>C6BWC4</accession>
<dbReference type="KEGG" id="dsa:Desal_0301"/>
<gene>
    <name evidence="2" type="ordered locus">Desal_0301</name>
</gene>